<sequence length="116" mass="12522">MKRRGIPDFRNVLYTHIDHDHVPLIQPRVSSFAQGFPAQAVVPTVSWVPVVNFSSQSSNVYLSNIRGASPTCGTNLVPQPASIAALRQPQPSQAAGAAAPTSHKDELNLNIRNLTL</sequence>
<proteinExistence type="predicted"/>
<protein>
    <submittedName>
        <fullName evidence="1">Uncharacterized protein</fullName>
    </submittedName>
</protein>
<comment type="caution">
    <text evidence="1">The sequence shown here is derived from an EMBL/GenBank/DDBJ whole genome shotgun (WGS) entry which is preliminary data.</text>
</comment>
<reference evidence="1" key="1">
    <citation type="submission" date="2020-06" db="EMBL/GenBank/DDBJ databases">
        <authorList>
            <person name="Li T."/>
            <person name="Hu X."/>
            <person name="Zhang T."/>
            <person name="Song X."/>
            <person name="Zhang H."/>
            <person name="Dai N."/>
            <person name="Sheng W."/>
            <person name="Hou X."/>
            <person name="Wei L."/>
        </authorList>
    </citation>
    <scope>NUCLEOTIDE SEQUENCE</scope>
    <source>
        <strain evidence="1">G02</strain>
        <tissue evidence="1">Leaf</tissue>
    </source>
</reference>
<name>A0AAW2JUK4_SESRA</name>
<reference evidence="1" key="2">
    <citation type="journal article" date="2024" name="Plant">
        <title>Genomic evolution and insights into agronomic trait innovations of Sesamum species.</title>
        <authorList>
            <person name="Miao H."/>
            <person name="Wang L."/>
            <person name="Qu L."/>
            <person name="Liu H."/>
            <person name="Sun Y."/>
            <person name="Le M."/>
            <person name="Wang Q."/>
            <person name="Wei S."/>
            <person name="Zheng Y."/>
            <person name="Lin W."/>
            <person name="Duan Y."/>
            <person name="Cao H."/>
            <person name="Xiong S."/>
            <person name="Wang X."/>
            <person name="Wei L."/>
            <person name="Li C."/>
            <person name="Ma Q."/>
            <person name="Ju M."/>
            <person name="Zhao R."/>
            <person name="Li G."/>
            <person name="Mu C."/>
            <person name="Tian Q."/>
            <person name="Mei H."/>
            <person name="Zhang T."/>
            <person name="Gao T."/>
            <person name="Zhang H."/>
        </authorList>
    </citation>
    <scope>NUCLEOTIDE SEQUENCE</scope>
    <source>
        <strain evidence="1">G02</strain>
    </source>
</reference>
<dbReference type="EMBL" id="JACGWJ010000031">
    <property type="protein sequence ID" value="KAL0298325.1"/>
    <property type="molecule type" value="Genomic_DNA"/>
</dbReference>
<accession>A0AAW2JUK4</accession>
<dbReference type="AlphaFoldDB" id="A0AAW2JUK4"/>
<evidence type="ECO:0000313" key="1">
    <source>
        <dbReference type="EMBL" id="KAL0298325.1"/>
    </source>
</evidence>
<organism evidence="1">
    <name type="scientific">Sesamum radiatum</name>
    <name type="common">Black benniseed</name>
    <dbReference type="NCBI Taxonomy" id="300843"/>
    <lineage>
        <taxon>Eukaryota</taxon>
        <taxon>Viridiplantae</taxon>
        <taxon>Streptophyta</taxon>
        <taxon>Embryophyta</taxon>
        <taxon>Tracheophyta</taxon>
        <taxon>Spermatophyta</taxon>
        <taxon>Magnoliopsida</taxon>
        <taxon>eudicotyledons</taxon>
        <taxon>Gunneridae</taxon>
        <taxon>Pentapetalae</taxon>
        <taxon>asterids</taxon>
        <taxon>lamiids</taxon>
        <taxon>Lamiales</taxon>
        <taxon>Pedaliaceae</taxon>
        <taxon>Sesamum</taxon>
    </lineage>
</organism>
<gene>
    <name evidence="1" type="ORF">Sradi_6492300</name>
</gene>